<accession>A0A6A4GZ06</accession>
<protein>
    <submittedName>
        <fullName evidence="2">Uncharacterized protein</fullName>
    </submittedName>
</protein>
<dbReference type="Proteomes" id="UP000799118">
    <property type="component" value="Unassembled WGS sequence"/>
</dbReference>
<keyword evidence="3" id="KW-1185">Reference proteome</keyword>
<dbReference type="EMBL" id="ML769662">
    <property type="protein sequence ID" value="KAE9390315.1"/>
    <property type="molecule type" value="Genomic_DNA"/>
</dbReference>
<dbReference type="AlphaFoldDB" id="A0A6A4GZ06"/>
<evidence type="ECO:0000256" key="1">
    <source>
        <dbReference type="SAM" id="MobiDB-lite"/>
    </source>
</evidence>
<evidence type="ECO:0000313" key="3">
    <source>
        <dbReference type="Proteomes" id="UP000799118"/>
    </source>
</evidence>
<reference evidence="2" key="1">
    <citation type="journal article" date="2019" name="Environ. Microbiol.">
        <title>Fungal ecological strategies reflected in gene transcription - a case study of two litter decomposers.</title>
        <authorList>
            <person name="Barbi F."/>
            <person name="Kohler A."/>
            <person name="Barry K."/>
            <person name="Baskaran P."/>
            <person name="Daum C."/>
            <person name="Fauchery L."/>
            <person name="Ihrmark K."/>
            <person name="Kuo A."/>
            <person name="LaButti K."/>
            <person name="Lipzen A."/>
            <person name="Morin E."/>
            <person name="Grigoriev I.V."/>
            <person name="Henrissat B."/>
            <person name="Lindahl B."/>
            <person name="Martin F."/>
        </authorList>
    </citation>
    <scope>NUCLEOTIDE SEQUENCE</scope>
    <source>
        <strain evidence="2">JB14</strain>
    </source>
</reference>
<gene>
    <name evidence="2" type="ORF">BT96DRAFT_980336</name>
</gene>
<feature type="region of interest" description="Disordered" evidence="1">
    <location>
        <begin position="149"/>
        <end position="168"/>
    </location>
</feature>
<proteinExistence type="predicted"/>
<organism evidence="2 3">
    <name type="scientific">Gymnopus androsaceus JB14</name>
    <dbReference type="NCBI Taxonomy" id="1447944"/>
    <lineage>
        <taxon>Eukaryota</taxon>
        <taxon>Fungi</taxon>
        <taxon>Dikarya</taxon>
        <taxon>Basidiomycota</taxon>
        <taxon>Agaricomycotina</taxon>
        <taxon>Agaricomycetes</taxon>
        <taxon>Agaricomycetidae</taxon>
        <taxon>Agaricales</taxon>
        <taxon>Marasmiineae</taxon>
        <taxon>Omphalotaceae</taxon>
        <taxon>Gymnopus</taxon>
    </lineage>
</organism>
<evidence type="ECO:0000313" key="2">
    <source>
        <dbReference type="EMBL" id="KAE9390315.1"/>
    </source>
</evidence>
<sequence>MANRRSPSPMNFQLNILCIERRRKKHDVFVVRENFKEDEFTWKTVVKRLDSDCDYVKLLPQEPLKTTLNWAWCSSNAIILERTASVNQSDPLGIDLILVDKDIWDEPLKPSGVPTPEEAIPPVPPAQLNHYRETQRTEAKISNGRYTVRDDFDPATHGAPSGSPPTGPPIEIFNITFARFAARLHKSQP</sequence>
<name>A0A6A4GZ06_9AGAR</name>